<dbReference type="Proteomes" id="UP000188388">
    <property type="component" value="Unassembled WGS sequence"/>
</dbReference>
<dbReference type="InterPro" id="IPR051398">
    <property type="entry name" value="Polysacch_Deacetylase"/>
</dbReference>
<dbReference type="RefSeq" id="WP_167378892.1">
    <property type="nucleotide sequence ID" value="NZ_FTPD01000067.1"/>
</dbReference>
<comment type="similarity">
    <text evidence="3">Belongs to the polysaccharide deacetylase family.</text>
</comment>
<dbReference type="InterPro" id="IPR002509">
    <property type="entry name" value="NODB_dom"/>
</dbReference>
<comment type="subcellular location">
    <subcellularLocation>
        <location evidence="2">Secreted</location>
    </subcellularLocation>
</comment>
<gene>
    <name evidence="8" type="ORF">BQ8794_70079</name>
</gene>
<dbReference type="STRING" id="1631249.BQ8794_70079"/>
<evidence type="ECO:0000256" key="3">
    <source>
        <dbReference type="ARBA" id="ARBA00010973"/>
    </source>
</evidence>
<dbReference type="PANTHER" id="PTHR34216:SF3">
    <property type="entry name" value="POLY-BETA-1,6-N-ACETYL-D-GLUCOSAMINE N-DEACETYLASE"/>
    <property type="match status" value="1"/>
</dbReference>
<feature type="domain" description="NodB homology" evidence="7">
    <location>
        <begin position="76"/>
        <end position="330"/>
    </location>
</feature>
<dbReference type="InterPro" id="IPR011330">
    <property type="entry name" value="Glyco_hydro/deAcase_b/a-brl"/>
</dbReference>
<keyword evidence="9" id="KW-1185">Reference proteome</keyword>
<dbReference type="Pfam" id="PF01522">
    <property type="entry name" value="Polysacc_deac_1"/>
    <property type="match status" value="2"/>
</dbReference>
<dbReference type="GO" id="GO:0016810">
    <property type="term" value="F:hydrolase activity, acting on carbon-nitrogen (but not peptide) bonds"/>
    <property type="evidence" value="ECO:0007669"/>
    <property type="project" value="InterPro"/>
</dbReference>
<evidence type="ECO:0000256" key="5">
    <source>
        <dbReference type="ARBA" id="ARBA00022729"/>
    </source>
</evidence>
<reference evidence="9" key="1">
    <citation type="submission" date="2017-01" db="EMBL/GenBank/DDBJ databases">
        <authorList>
            <person name="Brunel B."/>
        </authorList>
    </citation>
    <scope>NUCLEOTIDE SEQUENCE [LARGE SCALE GENOMIC DNA]</scope>
</reference>
<comment type="function">
    <text evidence="1">Is involved in generating a small heat-stable compound (Nod), an acylated oligomer of N-acetylglucosamine, that stimulates mitosis in various plant protoplasts.</text>
</comment>
<dbReference type="SUPFAM" id="SSF88713">
    <property type="entry name" value="Glycoside hydrolase/deacetylase"/>
    <property type="match status" value="1"/>
</dbReference>
<sequence>MAWTLKTRLRGVLRRRVFKPVILMYHRIVATDLDPWELAVSPTNFEKQVRDLAKTRRVLPLREFASRHIEGSLPPDAAAITFDDGYACNALIAAPVLETLGLPATFFLVTSMLGKTDEFWNDALERVIFDPRAAGPASIVVAGRDAHVDLGEQTDDYQLGRGWRAMHEPPRTAREQAYLKLWKVLKPASFDVQYQAIESLARQVGSDLAPRTSHRPMTIDEARMLSRRSRLDISGHTDTHVSLPLWDRHIQLKEIQKSCRTCEDLSCRPCTTFAYPYGDYSDLTIECAKESGLVCAVSAYPRPVANTDLPLVLPRIMMTNESIVRYLDAN</sequence>
<dbReference type="PANTHER" id="PTHR34216">
    <property type="match status" value="1"/>
</dbReference>
<evidence type="ECO:0000313" key="9">
    <source>
        <dbReference type="Proteomes" id="UP000188388"/>
    </source>
</evidence>
<keyword evidence="5" id="KW-0732">Signal</keyword>
<evidence type="ECO:0000256" key="6">
    <source>
        <dbReference type="ARBA" id="ARBA00032976"/>
    </source>
</evidence>
<proteinExistence type="inferred from homology"/>
<protein>
    <recommendedName>
        <fullName evidence="4">Chitooligosaccharide deacetylase</fullName>
    </recommendedName>
    <alternativeName>
        <fullName evidence="6">Nodulation protein B</fullName>
    </alternativeName>
</protein>
<dbReference type="Gene3D" id="3.20.20.370">
    <property type="entry name" value="Glycoside hydrolase/deacetylase"/>
    <property type="match status" value="1"/>
</dbReference>
<organism evidence="8 9">
    <name type="scientific">Mesorhizobium prunaredense</name>
    <dbReference type="NCBI Taxonomy" id="1631249"/>
    <lineage>
        <taxon>Bacteria</taxon>
        <taxon>Pseudomonadati</taxon>
        <taxon>Pseudomonadota</taxon>
        <taxon>Alphaproteobacteria</taxon>
        <taxon>Hyphomicrobiales</taxon>
        <taxon>Phyllobacteriaceae</taxon>
        <taxon>Mesorhizobium</taxon>
    </lineage>
</organism>
<evidence type="ECO:0000256" key="2">
    <source>
        <dbReference type="ARBA" id="ARBA00004613"/>
    </source>
</evidence>
<evidence type="ECO:0000313" key="8">
    <source>
        <dbReference type="EMBL" id="SIT59149.1"/>
    </source>
</evidence>
<dbReference type="EMBL" id="FTPD01000067">
    <property type="protein sequence ID" value="SIT59149.1"/>
    <property type="molecule type" value="Genomic_DNA"/>
</dbReference>
<dbReference type="GO" id="GO:0005975">
    <property type="term" value="P:carbohydrate metabolic process"/>
    <property type="evidence" value="ECO:0007669"/>
    <property type="project" value="InterPro"/>
</dbReference>
<evidence type="ECO:0000256" key="4">
    <source>
        <dbReference type="ARBA" id="ARBA00020071"/>
    </source>
</evidence>
<evidence type="ECO:0000256" key="1">
    <source>
        <dbReference type="ARBA" id="ARBA00003236"/>
    </source>
</evidence>
<accession>A0A1R3VH10</accession>
<evidence type="ECO:0000259" key="7">
    <source>
        <dbReference type="PROSITE" id="PS51677"/>
    </source>
</evidence>
<dbReference type="CDD" id="cd10918">
    <property type="entry name" value="CE4_NodB_like_5s_6s"/>
    <property type="match status" value="1"/>
</dbReference>
<dbReference type="PROSITE" id="PS51677">
    <property type="entry name" value="NODB"/>
    <property type="match status" value="1"/>
</dbReference>
<dbReference type="AlphaFoldDB" id="A0A1R3VH10"/>
<dbReference type="GO" id="GO:0005576">
    <property type="term" value="C:extracellular region"/>
    <property type="evidence" value="ECO:0007669"/>
    <property type="project" value="UniProtKB-SubCell"/>
</dbReference>
<name>A0A1R3VH10_9HYPH</name>